<dbReference type="RefSeq" id="WP_172977840.1">
    <property type="nucleotide sequence ID" value="NZ_JACHEJ010000001.1"/>
</dbReference>
<protein>
    <recommendedName>
        <fullName evidence="3">DUF2380 domain-containing protein</fullName>
    </recommendedName>
</protein>
<evidence type="ECO:0000313" key="2">
    <source>
        <dbReference type="Proteomes" id="UP000535501"/>
    </source>
</evidence>
<proteinExistence type="predicted"/>
<dbReference type="Proteomes" id="UP000535501">
    <property type="component" value="Unassembled WGS sequence"/>
</dbReference>
<organism evidence="1 2">
    <name type="scientific">Pseudorhizobium flavum</name>
    <dbReference type="NCBI Taxonomy" id="1335061"/>
    <lineage>
        <taxon>Bacteria</taxon>
        <taxon>Pseudomonadati</taxon>
        <taxon>Pseudomonadota</taxon>
        <taxon>Alphaproteobacteria</taxon>
        <taxon>Hyphomicrobiales</taxon>
        <taxon>Rhizobiaceae</taxon>
        <taxon>Rhizobium/Agrobacterium group</taxon>
        <taxon>Pseudorhizobium</taxon>
    </lineage>
</organism>
<dbReference type="Pfam" id="PF11684">
    <property type="entry name" value="DUF3280"/>
    <property type="match status" value="1"/>
</dbReference>
<keyword evidence="2" id="KW-1185">Reference proteome</keyword>
<accession>A0A7W9YU84</accession>
<name>A0A7W9YU84_9HYPH</name>
<reference evidence="1 2" key="1">
    <citation type="submission" date="2020-08" db="EMBL/GenBank/DDBJ databases">
        <title>Genomic Encyclopedia of Type Strains, Phase IV (KMG-IV): sequencing the most valuable type-strain genomes for metagenomic binning, comparative biology and taxonomic classification.</title>
        <authorList>
            <person name="Goeker M."/>
        </authorList>
    </citation>
    <scope>NUCLEOTIDE SEQUENCE [LARGE SCALE GENOMIC DNA]</scope>
    <source>
        <strain evidence="1 2">DSM 102134</strain>
    </source>
</reference>
<dbReference type="InterPro" id="IPR021698">
    <property type="entry name" value="DUF3280"/>
</dbReference>
<comment type="caution">
    <text evidence="1">The sequence shown here is derived from an EMBL/GenBank/DDBJ whole genome shotgun (WGS) entry which is preliminary data.</text>
</comment>
<gene>
    <name evidence="1" type="ORF">HNQ75_000308</name>
</gene>
<sequence>MADMGQASNAVFHTLSVIGRSVTVAALVAIAPTGISAEAAEPVTVAMAGFDFVDTSGETRDQTAEHDRRLQALDRTILDSLAVEKNLRTVPLDCVDKCTVGSAGVEALSRQAVEAGASHLLIGQVRKMSTLVGGVKFAVIDLDTNRPTCDRFLSYRGDTDEAWSRAAAYAAQDVAKHCLPGP</sequence>
<evidence type="ECO:0008006" key="3">
    <source>
        <dbReference type="Google" id="ProtNLM"/>
    </source>
</evidence>
<evidence type="ECO:0000313" key="1">
    <source>
        <dbReference type="EMBL" id="MBB6178365.1"/>
    </source>
</evidence>
<dbReference type="AlphaFoldDB" id="A0A7W9YU84"/>
<dbReference type="EMBL" id="JACHEJ010000001">
    <property type="protein sequence ID" value="MBB6178365.1"/>
    <property type="molecule type" value="Genomic_DNA"/>
</dbReference>